<keyword evidence="2" id="KW-0964">Secreted</keyword>
<organism evidence="6">
    <name type="scientific">Darwinula stevensoni</name>
    <dbReference type="NCBI Taxonomy" id="69355"/>
    <lineage>
        <taxon>Eukaryota</taxon>
        <taxon>Metazoa</taxon>
        <taxon>Ecdysozoa</taxon>
        <taxon>Arthropoda</taxon>
        <taxon>Crustacea</taxon>
        <taxon>Oligostraca</taxon>
        <taxon>Ostracoda</taxon>
        <taxon>Podocopa</taxon>
        <taxon>Podocopida</taxon>
        <taxon>Darwinulocopina</taxon>
        <taxon>Darwinuloidea</taxon>
        <taxon>Darwinulidae</taxon>
        <taxon>Darwinula</taxon>
    </lineage>
</organism>
<gene>
    <name evidence="6" type="ORF">DSTB1V02_LOCUS11051</name>
</gene>
<dbReference type="Gene3D" id="2.60.120.40">
    <property type="match status" value="1"/>
</dbReference>
<evidence type="ECO:0000256" key="4">
    <source>
        <dbReference type="SAM" id="Coils"/>
    </source>
</evidence>
<keyword evidence="3" id="KW-0732">Signal</keyword>
<proteinExistence type="predicted"/>
<dbReference type="Proteomes" id="UP000677054">
    <property type="component" value="Unassembled WGS sequence"/>
</dbReference>
<dbReference type="Gene3D" id="2.60.120.1000">
    <property type="match status" value="1"/>
</dbReference>
<name>A0A7R9AC22_9CRUS</name>
<dbReference type="PANTHER" id="PTHR22923">
    <property type="entry name" value="CEREBELLIN-RELATED"/>
    <property type="match status" value="1"/>
</dbReference>
<dbReference type="InterPro" id="IPR008983">
    <property type="entry name" value="Tumour_necrosis_fac-like_dom"/>
</dbReference>
<dbReference type="EMBL" id="LR902940">
    <property type="protein sequence ID" value="CAD7251284.1"/>
    <property type="molecule type" value="Genomic_DNA"/>
</dbReference>
<keyword evidence="7" id="KW-1185">Reference proteome</keyword>
<feature type="coiled-coil region" evidence="4">
    <location>
        <begin position="8"/>
        <end position="49"/>
    </location>
</feature>
<dbReference type="PANTHER" id="PTHR22923:SF62">
    <property type="entry name" value="CVP18"/>
    <property type="match status" value="1"/>
</dbReference>
<protein>
    <recommendedName>
        <fullName evidence="5">C1q domain-containing protein</fullName>
    </recommendedName>
</protein>
<dbReference type="AlphaFoldDB" id="A0A7R9AC22"/>
<dbReference type="GO" id="GO:0005615">
    <property type="term" value="C:extracellular space"/>
    <property type="evidence" value="ECO:0007669"/>
    <property type="project" value="TreeGrafter"/>
</dbReference>
<dbReference type="Pfam" id="PF00386">
    <property type="entry name" value="C1q"/>
    <property type="match status" value="1"/>
</dbReference>
<sequence>MVCLRLHYENLKRDSIRLRDGYEFLRKENENLRKDNEKLRLDLENVKHETGNVKSSLQNNLDEVTIESFTGKKDSNLDGVEMTNRLVIEKIIEHEKSIALLKMNIENLWNEKESLRRNHESFKEDTDKRFEAFRQDNENITQDNERLRLHYENLKRDSIRLIDGYEFLRKENENLRKDNEKLRLDLENVKHETGNVKSSLQNNLDVRDQIKRHNHVTDERLQYLEAISLQIDPVSTIVLHDSMADTKIDPCAGPGCYRRKIKYNASLKQMVALIDQSMHCSQEIRFDCFSTALNTGERQHAWWLDRDGNPQVYWDGSNGEKHVCRCGLSNNCTDKALPCNCDAKAPQWESDSGAITNRTALPITELRFGGLQFTGQKAKYTLGGLACKGKAPSAENPAESCSSLRRAGHTRSGYYLVQEKKERLDVVLCRMEFEDSDAGFQTDTGARIVAKGVYFDAYIKSEWEEIGVISYNGTEVNIGNGMDPSTGIFTAPLDGIYAFHFHYLGRYGSDTRVHLRKNQVNKGALFASQNYTEVSGQAILLSLKLGNKVDVYLAFGKVHGVHQDTQSIEIAEEFKRKGGLPVDVIITVIVFTISIL</sequence>
<feature type="coiled-coil region" evidence="4">
    <location>
        <begin position="98"/>
        <end position="192"/>
    </location>
</feature>
<evidence type="ECO:0000259" key="5">
    <source>
        <dbReference type="PROSITE" id="PS50871"/>
    </source>
</evidence>
<reference evidence="6" key="1">
    <citation type="submission" date="2020-11" db="EMBL/GenBank/DDBJ databases">
        <authorList>
            <person name="Tran Van P."/>
        </authorList>
    </citation>
    <scope>NUCLEOTIDE SEQUENCE</scope>
</reference>
<dbReference type="PROSITE" id="PS50871">
    <property type="entry name" value="C1Q"/>
    <property type="match status" value="1"/>
</dbReference>
<evidence type="ECO:0000256" key="1">
    <source>
        <dbReference type="ARBA" id="ARBA00004613"/>
    </source>
</evidence>
<evidence type="ECO:0000313" key="7">
    <source>
        <dbReference type="Proteomes" id="UP000677054"/>
    </source>
</evidence>
<accession>A0A7R9AC22</accession>
<dbReference type="EMBL" id="CAJPEV010003423">
    <property type="protein sequence ID" value="CAG0899723.1"/>
    <property type="molecule type" value="Genomic_DNA"/>
</dbReference>
<dbReference type="OrthoDB" id="10070467at2759"/>
<dbReference type="InterPro" id="IPR001073">
    <property type="entry name" value="C1q_dom"/>
</dbReference>
<comment type="subcellular location">
    <subcellularLocation>
        <location evidence="1">Secreted</location>
    </subcellularLocation>
</comment>
<evidence type="ECO:0000256" key="2">
    <source>
        <dbReference type="ARBA" id="ARBA00022525"/>
    </source>
</evidence>
<dbReference type="SUPFAM" id="SSF49842">
    <property type="entry name" value="TNF-like"/>
    <property type="match status" value="1"/>
</dbReference>
<keyword evidence="4" id="KW-0175">Coiled coil</keyword>
<evidence type="ECO:0000256" key="3">
    <source>
        <dbReference type="ARBA" id="ARBA00022729"/>
    </source>
</evidence>
<dbReference type="InterPro" id="IPR050822">
    <property type="entry name" value="Cerebellin_Synaptic_Org"/>
</dbReference>
<feature type="domain" description="C1q" evidence="5">
    <location>
        <begin position="448"/>
        <end position="596"/>
    </location>
</feature>
<evidence type="ECO:0000313" key="6">
    <source>
        <dbReference type="EMBL" id="CAD7251284.1"/>
    </source>
</evidence>